<dbReference type="GO" id="GO:0005634">
    <property type="term" value="C:nucleus"/>
    <property type="evidence" value="ECO:0007669"/>
    <property type="project" value="TreeGrafter"/>
</dbReference>
<keyword evidence="5" id="KW-1185">Reference proteome</keyword>
<protein>
    <recommendedName>
        <fullName evidence="3">PITH domain-containing protein</fullName>
    </recommendedName>
</protein>
<organism evidence="4 5">
    <name type="scientific">Tetrapyrgos nigripes</name>
    <dbReference type="NCBI Taxonomy" id="182062"/>
    <lineage>
        <taxon>Eukaryota</taxon>
        <taxon>Fungi</taxon>
        <taxon>Dikarya</taxon>
        <taxon>Basidiomycota</taxon>
        <taxon>Agaricomycotina</taxon>
        <taxon>Agaricomycetes</taxon>
        <taxon>Agaricomycetidae</taxon>
        <taxon>Agaricales</taxon>
        <taxon>Marasmiineae</taxon>
        <taxon>Marasmiaceae</taxon>
        <taxon>Tetrapyrgos</taxon>
    </lineage>
</organism>
<dbReference type="PANTHER" id="PTHR12175">
    <property type="entry name" value="AD039 HT014 THIOREDOXIN FAMILY TRP26"/>
    <property type="match status" value="1"/>
</dbReference>
<evidence type="ECO:0000256" key="2">
    <source>
        <dbReference type="SAM" id="MobiDB-lite"/>
    </source>
</evidence>
<dbReference type="GO" id="GO:0005737">
    <property type="term" value="C:cytoplasm"/>
    <property type="evidence" value="ECO:0007669"/>
    <property type="project" value="UniProtKB-ARBA"/>
</dbReference>
<evidence type="ECO:0000256" key="1">
    <source>
        <dbReference type="ARBA" id="ARBA00025788"/>
    </source>
</evidence>
<dbReference type="EMBL" id="JAACJM010000020">
    <property type="protein sequence ID" value="KAF5367167.1"/>
    <property type="molecule type" value="Genomic_DNA"/>
</dbReference>
<dbReference type="Gene3D" id="2.60.120.470">
    <property type="entry name" value="PITH domain"/>
    <property type="match status" value="1"/>
</dbReference>
<evidence type="ECO:0000259" key="3">
    <source>
        <dbReference type="PROSITE" id="PS51532"/>
    </source>
</evidence>
<feature type="domain" description="PITH" evidence="3">
    <location>
        <begin position="21"/>
        <end position="245"/>
    </location>
</feature>
<dbReference type="Pfam" id="PF06201">
    <property type="entry name" value="PITH"/>
    <property type="match status" value="2"/>
</dbReference>
<reference evidence="4 5" key="1">
    <citation type="journal article" date="2020" name="ISME J.">
        <title>Uncovering the hidden diversity of litter-decomposition mechanisms in mushroom-forming fungi.</title>
        <authorList>
            <person name="Floudas D."/>
            <person name="Bentzer J."/>
            <person name="Ahren D."/>
            <person name="Johansson T."/>
            <person name="Persson P."/>
            <person name="Tunlid A."/>
        </authorList>
    </citation>
    <scope>NUCLEOTIDE SEQUENCE [LARGE SCALE GENOMIC DNA]</scope>
    <source>
        <strain evidence="4 5">CBS 291.85</strain>
    </source>
</reference>
<dbReference type="OrthoDB" id="2635at2759"/>
<gene>
    <name evidence="4" type="ORF">D9758_004069</name>
</gene>
<feature type="compositionally biased region" description="Basic and acidic residues" evidence="2">
    <location>
        <begin position="1"/>
        <end position="21"/>
    </location>
</feature>
<comment type="caution">
    <text evidence="4">The sequence shown here is derived from an EMBL/GenBank/DDBJ whole genome shotgun (WGS) entry which is preliminary data.</text>
</comment>
<dbReference type="InterPro" id="IPR037047">
    <property type="entry name" value="PITH_dom_sf"/>
</dbReference>
<dbReference type="InterPro" id="IPR045099">
    <property type="entry name" value="PITH1-like"/>
</dbReference>
<dbReference type="Proteomes" id="UP000559256">
    <property type="component" value="Unassembled WGS sequence"/>
</dbReference>
<evidence type="ECO:0000313" key="4">
    <source>
        <dbReference type="EMBL" id="KAF5367167.1"/>
    </source>
</evidence>
<proteinExistence type="inferred from homology"/>
<dbReference type="PROSITE" id="PS51532">
    <property type="entry name" value="PITH"/>
    <property type="match status" value="1"/>
</dbReference>
<dbReference type="SUPFAM" id="SSF49785">
    <property type="entry name" value="Galactose-binding domain-like"/>
    <property type="match status" value="1"/>
</dbReference>
<dbReference type="AlphaFoldDB" id="A0A8H5GLJ2"/>
<dbReference type="InterPro" id="IPR010400">
    <property type="entry name" value="PITH_dom"/>
</dbReference>
<dbReference type="PANTHER" id="PTHR12175:SF1">
    <property type="entry name" value="PITH DOMAIN-CONTAINING PROTEIN 1"/>
    <property type="match status" value="1"/>
</dbReference>
<name>A0A8H5GLJ2_9AGAR</name>
<comment type="similarity">
    <text evidence="1">Belongs to the PITHD1 family.</text>
</comment>
<accession>A0A8H5GLJ2</accession>
<sequence>MPHQHDHNCNHESHDHDHDHSGTSGLGPQDNLFMHIDRDNVVALNANDESKGSDVIKPWHLRLSEEKVIRPPHHCWSSSKLLGHFSSSSLTQTINCTEAHVENPGFYSCFRRIIRIPFTGSVKLRSLLLKTGPTDQTPAKVSLFANEDNLDFSDAADKTPTQEFDVAQGREVGEYVVKYYVSFYDRIWLLTDKFRTAKFSNVSSLTLYFPEGQGADSIRIYYVGFLGTWTERKSNPVITVYEAQANLADHQKIQGTEGAFNTPQI</sequence>
<feature type="region of interest" description="Disordered" evidence="2">
    <location>
        <begin position="1"/>
        <end position="30"/>
    </location>
</feature>
<evidence type="ECO:0000313" key="5">
    <source>
        <dbReference type="Proteomes" id="UP000559256"/>
    </source>
</evidence>
<dbReference type="InterPro" id="IPR008979">
    <property type="entry name" value="Galactose-bd-like_sf"/>
</dbReference>